<evidence type="ECO:0000259" key="2">
    <source>
        <dbReference type="Pfam" id="PF03787"/>
    </source>
</evidence>
<comment type="caution">
    <text evidence="3">The sequence shown here is derived from an EMBL/GenBank/DDBJ whole genome shotgun (WGS) entry which is preliminary data.</text>
</comment>
<protein>
    <submittedName>
        <fullName evidence="3">CRISPR-associated protein Cmr6</fullName>
    </submittedName>
</protein>
<accession>A0A318KW41</accession>
<proteinExistence type="predicted"/>
<evidence type="ECO:0000313" key="4">
    <source>
        <dbReference type="Proteomes" id="UP000247555"/>
    </source>
</evidence>
<name>A0A318KW41_9NEIS</name>
<evidence type="ECO:0000256" key="1">
    <source>
        <dbReference type="ARBA" id="ARBA00023118"/>
    </source>
</evidence>
<dbReference type="EMBL" id="QJKI01000001">
    <property type="protein sequence ID" value="PXX81789.1"/>
    <property type="molecule type" value="Genomic_DNA"/>
</dbReference>
<dbReference type="OrthoDB" id="9813956at2"/>
<keyword evidence="4" id="KW-1185">Reference proteome</keyword>
<feature type="domain" description="CRISPR type III-associated protein" evidence="2">
    <location>
        <begin position="84"/>
        <end position="250"/>
    </location>
</feature>
<dbReference type="Proteomes" id="UP000247555">
    <property type="component" value="Unassembled WGS sequence"/>
</dbReference>
<gene>
    <name evidence="3" type="ORF">DFR34_10118</name>
</gene>
<evidence type="ECO:0000313" key="3">
    <source>
        <dbReference type="EMBL" id="PXX81789.1"/>
    </source>
</evidence>
<organism evidence="3 4">
    <name type="scientific">Rivihabitans pingtungensis</name>
    <dbReference type="NCBI Taxonomy" id="1054498"/>
    <lineage>
        <taxon>Bacteria</taxon>
        <taxon>Pseudomonadati</taxon>
        <taxon>Pseudomonadota</taxon>
        <taxon>Betaproteobacteria</taxon>
        <taxon>Neisseriales</taxon>
        <taxon>Aquaspirillaceae</taxon>
        <taxon>Rivihabitans</taxon>
    </lineage>
</organism>
<dbReference type="InterPro" id="IPR010172">
    <property type="entry name" value="CRISPR-assoc_prot_TM1791"/>
</dbReference>
<dbReference type="NCBIfam" id="TIGR01898">
    <property type="entry name" value="cas_TM1791_cmr6"/>
    <property type="match status" value="1"/>
</dbReference>
<dbReference type="PANTHER" id="PTHR39965">
    <property type="entry name" value="CRISPR SYSTEM CMR SUBUNIT CMR6"/>
    <property type="match status" value="1"/>
</dbReference>
<dbReference type="PANTHER" id="PTHR39965:SF1">
    <property type="entry name" value="CRISPR SYSTEM CMR SUBUNIT CMR6"/>
    <property type="match status" value="1"/>
</dbReference>
<reference evidence="3 4" key="1">
    <citation type="submission" date="2018-05" db="EMBL/GenBank/DDBJ databases">
        <title>Genomic Encyclopedia of Type Strains, Phase IV (KMG-IV): sequencing the most valuable type-strain genomes for metagenomic binning, comparative biology and taxonomic classification.</title>
        <authorList>
            <person name="Goeker M."/>
        </authorList>
    </citation>
    <scope>NUCLEOTIDE SEQUENCE [LARGE SCALE GENOMIC DNA]</scope>
    <source>
        <strain evidence="3 4">DSM 29661</strain>
    </source>
</reference>
<sequence length="262" mass="28560">MTELMREALKKQPAAQLLKPDHAHAGLWLQRGWPTFVTGDSKNNKTGHINKLCTIRPSALYKEAFRRWEKTAKTLPGATLFATVSQRLLIGSNAASALETGAAIQHSYGMPMIPGSAVKGCARAYAQQLGLGAEYLAMLFGLDEGELAGPGGLVWHDAWWRPDGQEKFPFVADVVTVHHPEYYQGKEVMASDTDTPVPNAQLATHGEFFFYIGCEHRDSQPWAELAIQLLKAALHGAGIGGKRAAGYGRMAAKQQDSDAFNQ</sequence>
<dbReference type="RefSeq" id="WP_110389128.1">
    <property type="nucleotide sequence ID" value="NZ_QJKI01000001.1"/>
</dbReference>
<dbReference type="Pfam" id="PF03787">
    <property type="entry name" value="RAMPs"/>
    <property type="match status" value="1"/>
</dbReference>
<dbReference type="InterPro" id="IPR005537">
    <property type="entry name" value="RAMP_III_fam"/>
</dbReference>
<keyword evidence="1" id="KW-0051">Antiviral defense</keyword>
<dbReference type="AlphaFoldDB" id="A0A318KW41"/>
<dbReference type="GO" id="GO:0051607">
    <property type="term" value="P:defense response to virus"/>
    <property type="evidence" value="ECO:0007669"/>
    <property type="project" value="UniProtKB-KW"/>
</dbReference>